<dbReference type="PIRSF" id="PIRSF028431">
    <property type="entry name" value="UCP028431"/>
    <property type="match status" value="1"/>
</dbReference>
<evidence type="ECO:0000313" key="2">
    <source>
        <dbReference type="EMBL" id="OQP87791.1"/>
    </source>
</evidence>
<dbReference type="EMBL" id="MSPX01000002">
    <property type="protein sequence ID" value="OQP87791.1"/>
    <property type="molecule type" value="Genomic_DNA"/>
</dbReference>
<comment type="caution">
    <text evidence="2">The sequence shown here is derived from an EMBL/GenBank/DDBJ whole genome shotgun (WGS) entry which is preliminary data.</text>
</comment>
<protein>
    <recommendedName>
        <fullName evidence="1">Glycoamylase-like domain-containing protein</fullName>
    </recommendedName>
</protein>
<sequence>MNLALQHNSTSETLAYASDSALCDALQQAAFNYFIDYTDAETGLVADASSPNTPCSIAATGFGLACLPVAVERGWMTRDAAFERALTTLRFLAGSRQSRDADATGYRGFFYHFLEMKTGLRAWRCELSLIDTALLLAGALTAAAYFHRSGEAELRELADMLYARANWQWAVDGEGALALGWKPRTGLLPYRWEGYSEALILYVMALASRSYPAPPESYHHFARRCDWQEIDGKPFLYAGPLFIHLFSHAFIDFRGIADGMCRDQGVDLFQNTQTAIAVQRDYATRNPHGFKGYGAHCWGLTACDGPQRSRRLFDGRRLDFAGYLARGAPFGPDDGTLAPWAPLACLPFAPDAALAGTRHLLSTYPNVLRDGQFLGSFNPSVPGPGPEGWLDDRTVGLDQGLLVLMLENHRTGLIWELMRGIPLIRRGLGVAGFEGGWLEQA</sequence>
<organism evidence="2 3">
    <name type="scientific">Xaviernesmea rhizosphaerae</name>
    <dbReference type="NCBI Taxonomy" id="1672749"/>
    <lineage>
        <taxon>Bacteria</taxon>
        <taxon>Pseudomonadati</taxon>
        <taxon>Pseudomonadota</taxon>
        <taxon>Alphaproteobacteria</taxon>
        <taxon>Hyphomicrobiales</taxon>
        <taxon>Rhizobiaceae</taxon>
        <taxon>Rhizobium/Agrobacterium group</taxon>
        <taxon>Xaviernesmea</taxon>
    </lineage>
</organism>
<dbReference type="InterPro" id="IPR016883">
    <property type="entry name" value="UCP028431"/>
</dbReference>
<accession>A0ABX3PH33</accession>
<evidence type="ECO:0000313" key="3">
    <source>
        <dbReference type="Proteomes" id="UP000192652"/>
    </source>
</evidence>
<keyword evidence="3" id="KW-1185">Reference proteome</keyword>
<evidence type="ECO:0000259" key="1">
    <source>
        <dbReference type="Pfam" id="PF10091"/>
    </source>
</evidence>
<dbReference type="InterPro" id="IPR019282">
    <property type="entry name" value="Glycoamylase-like_cons_dom"/>
</dbReference>
<feature type="domain" description="Glycoamylase-like" evidence="1">
    <location>
        <begin position="189"/>
        <end position="421"/>
    </location>
</feature>
<dbReference type="RefSeq" id="WP_081174083.1">
    <property type="nucleotide sequence ID" value="NZ_MSPX01000002.1"/>
</dbReference>
<gene>
    <name evidence="2" type="ORF">BTR14_04350</name>
</gene>
<name>A0ABX3PH33_9HYPH</name>
<proteinExistence type="predicted"/>
<dbReference type="Proteomes" id="UP000192652">
    <property type="component" value="Unassembled WGS sequence"/>
</dbReference>
<dbReference type="Pfam" id="PF10091">
    <property type="entry name" value="Glycoamylase"/>
    <property type="match status" value="1"/>
</dbReference>
<dbReference type="Gene3D" id="1.50.10.140">
    <property type="match status" value="1"/>
</dbReference>
<reference evidence="2 3" key="1">
    <citation type="journal article" date="2017" name="Antonie Van Leeuwenhoek">
        <title>Rhizobium rhizosphaerae sp. nov., a novel species isolated from rice rhizosphere.</title>
        <authorList>
            <person name="Zhao J.J."/>
            <person name="Zhang J."/>
            <person name="Zhang R.J."/>
            <person name="Zhang C.W."/>
            <person name="Yin H.Q."/>
            <person name="Zhang X.X."/>
        </authorList>
    </citation>
    <scope>NUCLEOTIDE SEQUENCE [LARGE SCALE GENOMIC DNA]</scope>
    <source>
        <strain evidence="2 3">RD15</strain>
    </source>
</reference>